<accession>A0A2C9XVK7</accession>
<dbReference type="Proteomes" id="UP000194546">
    <property type="component" value="Unassembled WGS sequence"/>
</dbReference>
<proteinExistence type="predicted"/>
<reference evidence="1 2" key="1">
    <citation type="submission" date="2017-03" db="EMBL/GenBank/DDBJ databases">
        <title>Genome analysis of strain PAMC 26510.</title>
        <authorList>
            <person name="Oh H.-M."/>
            <person name="Yang J.-A."/>
        </authorList>
    </citation>
    <scope>NUCLEOTIDE SEQUENCE [LARGE SCALE GENOMIC DNA]</scope>
    <source>
        <strain evidence="1 2">PAMC 26510</strain>
    </source>
</reference>
<dbReference type="EMBL" id="NBTY01000007">
    <property type="protein sequence ID" value="OTP80255.1"/>
    <property type="molecule type" value="Genomic_DNA"/>
</dbReference>
<evidence type="ECO:0000313" key="2">
    <source>
        <dbReference type="Proteomes" id="UP000194546"/>
    </source>
</evidence>
<protein>
    <submittedName>
        <fullName evidence="1">Uncharacterized protein</fullName>
    </submittedName>
</protein>
<evidence type="ECO:0000313" key="1">
    <source>
        <dbReference type="EMBL" id="OTP80255.1"/>
    </source>
</evidence>
<sequence length="42" mass="4660">MHCCQSLELAAVYCNEGFCEQVKTLAELDELTTDAADCFAWS</sequence>
<gene>
    <name evidence="1" type="ORF">PAMC26510_03100</name>
</gene>
<organism evidence="1 2">
    <name type="scientific">Caballeronia sordidicola</name>
    <name type="common">Burkholderia sordidicola</name>
    <dbReference type="NCBI Taxonomy" id="196367"/>
    <lineage>
        <taxon>Bacteria</taxon>
        <taxon>Pseudomonadati</taxon>
        <taxon>Pseudomonadota</taxon>
        <taxon>Betaproteobacteria</taxon>
        <taxon>Burkholderiales</taxon>
        <taxon>Burkholderiaceae</taxon>
        <taxon>Caballeronia</taxon>
    </lineage>
</organism>
<comment type="caution">
    <text evidence="1">The sequence shown here is derived from an EMBL/GenBank/DDBJ whole genome shotgun (WGS) entry which is preliminary data.</text>
</comment>
<dbReference type="AlphaFoldDB" id="A0A2C9XVK7"/>
<name>A0A2C9XVK7_CABSO</name>